<dbReference type="PANTHER" id="PTHR13260">
    <property type="entry name" value="ANAPHASE PROMOTING COMPLEX SUBUNIT 4 APC4"/>
    <property type="match status" value="1"/>
</dbReference>
<keyword evidence="3" id="KW-0498">Mitosis</keyword>
<organism evidence="9 10">
    <name type="scientific">Trichoplax adhaerens</name>
    <name type="common">Trichoplax reptans</name>
    <dbReference type="NCBI Taxonomy" id="10228"/>
    <lineage>
        <taxon>Eukaryota</taxon>
        <taxon>Metazoa</taxon>
        <taxon>Placozoa</taxon>
        <taxon>Uniplacotomia</taxon>
        <taxon>Trichoplacea</taxon>
        <taxon>Trichoplacidae</taxon>
        <taxon>Trichoplax</taxon>
    </lineage>
</organism>
<proteinExistence type="predicted"/>
<reference evidence="9 10" key="1">
    <citation type="journal article" date="2008" name="Nature">
        <title>The Trichoplax genome and the nature of placozoans.</title>
        <authorList>
            <person name="Srivastava M."/>
            <person name="Begovic E."/>
            <person name="Chapman J."/>
            <person name="Putnam N.H."/>
            <person name="Hellsten U."/>
            <person name="Kawashima T."/>
            <person name="Kuo A."/>
            <person name="Mitros T."/>
            <person name="Salamov A."/>
            <person name="Carpenter M.L."/>
            <person name="Signorovitch A.Y."/>
            <person name="Moreno M.A."/>
            <person name="Kamm K."/>
            <person name="Grimwood J."/>
            <person name="Schmutz J."/>
            <person name="Shapiro H."/>
            <person name="Grigoriev I.V."/>
            <person name="Buss L.W."/>
            <person name="Schierwater B."/>
            <person name="Dellaporta S.L."/>
            <person name="Rokhsar D.S."/>
        </authorList>
    </citation>
    <scope>NUCLEOTIDE SEQUENCE [LARGE SCALE GENOMIC DNA]</scope>
    <source>
        <strain evidence="9 10">Grell-BS-1999</strain>
    </source>
</reference>
<feature type="repeat" description="WD" evidence="6">
    <location>
        <begin position="55"/>
        <end position="96"/>
    </location>
</feature>
<dbReference type="Proteomes" id="UP000009022">
    <property type="component" value="Unassembled WGS sequence"/>
</dbReference>
<keyword evidence="4" id="KW-0833">Ubl conjugation pathway</keyword>
<dbReference type="STRING" id="10228.B3RUQ2"/>
<dbReference type="GO" id="GO:0051301">
    <property type="term" value="P:cell division"/>
    <property type="evidence" value="ECO:0007669"/>
    <property type="project" value="UniProtKB-KW"/>
</dbReference>
<dbReference type="Pfam" id="PF12896">
    <property type="entry name" value="ANAPC4"/>
    <property type="match status" value="1"/>
</dbReference>
<dbReference type="InterPro" id="IPR024790">
    <property type="entry name" value="APC4_long_dom"/>
</dbReference>
<protein>
    <recommendedName>
        <fullName evidence="1">Anaphase-promoting complex subunit 4</fullName>
    </recommendedName>
</protein>
<dbReference type="CTD" id="6752612"/>
<dbReference type="SUPFAM" id="SSF50978">
    <property type="entry name" value="WD40 repeat-like"/>
    <property type="match status" value="1"/>
</dbReference>
<dbReference type="InterPro" id="IPR015943">
    <property type="entry name" value="WD40/YVTN_repeat-like_dom_sf"/>
</dbReference>
<dbReference type="PROSITE" id="PS50082">
    <property type="entry name" value="WD_REPEATS_2"/>
    <property type="match status" value="1"/>
</dbReference>
<evidence type="ECO:0000256" key="1">
    <source>
        <dbReference type="ARBA" id="ARBA00016067"/>
    </source>
</evidence>
<evidence type="ECO:0000259" key="8">
    <source>
        <dbReference type="Pfam" id="PF12896"/>
    </source>
</evidence>
<dbReference type="InterPro" id="IPR001680">
    <property type="entry name" value="WD40_rpt"/>
</dbReference>
<dbReference type="InterPro" id="IPR024977">
    <property type="entry name" value="Apc4-like_WD40_dom"/>
</dbReference>
<dbReference type="InterPro" id="IPR036322">
    <property type="entry name" value="WD40_repeat_dom_sf"/>
</dbReference>
<keyword evidence="5" id="KW-0131">Cell cycle</keyword>
<evidence type="ECO:0000256" key="2">
    <source>
        <dbReference type="ARBA" id="ARBA00022618"/>
    </source>
</evidence>
<evidence type="ECO:0000313" key="9">
    <source>
        <dbReference type="EMBL" id="EDV25859.1"/>
    </source>
</evidence>
<dbReference type="InParanoid" id="B3RUQ2"/>
<feature type="domain" description="Anaphase-promoting complex subunit 4 long" evidence="8">
    <location>
        <begin position="274"/>
        <end position="367"/>
    </location>
</feature>
<dbReference type="GO" id="GO:0034399">
    <property type="term" value="C:nuclear periphery"/>
    <property type="evidence" value="ECO:0000318"/>
    <property type="project" value="GO_Central"/>
</dbReference>
<evidence type="ECO:0000313" key="10">
    <source>
        <dbReference type="Proteomes" id="UP000009022"/>
    </source>
</evidence>
<dbReference type="GO" id="GO:0031145">
    <property type="term" value="P:anaphase-promoting complex-dependent catabolic process"/>
    <property type="evidence" value="ECO:0000318"/>
    <property type="project" value="GO_Central"/>
</dbReference>
<keyword evidence="10" id="KW-1185">Reference proteome</keyword>
<dbReference type="InterPro" id="IPR024789">
    <property type="entry name" value="APC4"/>
</dbReference>
<evidence type="ECO:0000256" key="5">
    <source>
        <dbReference type="ARBA" id="ARBA00023306"/>
    </source>
</evidence>
<evidence type="ECO:0000259" key="7">
    <source>
        <dbReference type="Pfam" id="PF12894"/>
    </source>
</evidence>
<dbReference type="HOGENOM" id="CLU_018724_0_0_1"/>
<dbReference type="GO" id="GO:0070979">
    <property type="term" value="P:protein K11-linked ubiquitination"/>
    <property type="evidence" value="ECO:0000318"/>
    <property type="project" value="GO_Central"/>
</dbReference>
<dbReference type="PhylomeDB" id="B3RUQ2"/>
<dbReference type="KEGG" id="tad:TRIADDRAFT_55371"/>
<dbReference type="FunCoup" id="B3RUQ2">
    <property type="interactions" value="1223"/>
</dbReference>
<dbReference type="Pfam" id="PF12894">
    <property type="entry name" value="ANAPC4_WD40"/>
    <property type="match status" value="1"/>
</dbReference>
<name>B3RUQ2_TRIAD</name>
<dbReference type="eggNOG" id="KOG4640">
    <property type="taxonomic scope" value="Eukaryota"/>
</dbReference>
<dbReference type="EMBL" id="DS985244">
    <property type="protein sequence ID" value="EDV25859.1"/>
    <property type="molecule type" value="Genomic_DNA"/>
</dbReference>
<evidence type="ECO:0000256" key="4">
    <source>
        <dbReference type="ARBA" id="ARBA00022786"/>
    </source>
</evidence>
<dbReference type="RefSeq" id="XP_002111892.1">
    <property type="nucleotide sequence ID" value="XM_002111856.1"/>
</dbReference>
<keyword evidence="6" id="KW-0853">WD repeat</keyword>
<dbReference type="GeneID" id="6752612"/>
<dbReference type="OrthoDB" id="2110451at2759"/>
<dbReference type="PANTHER" id="PTHR13260:SF0">
    <property type="entry name" value="ANAPHASE-PROMOTING COMPLEX SUBUNIT 4"/>
    <property type="match status" value="1"/>
</dbReference>
<dbReference type="AlphaFoldDB" id="B3RUQ2"/>
<dbReference type="GO" id="GO:0005680">
    <property type="term" value="C:anaphase-promoting complex"/>
    <property type="evidence" value="ECO:0000318"/>
    <property type="project" value="GO_Central"/>
</dbReference>
<dbReference type="SMART" id="SM00320">
    <property type="entry name" value="WD40"/>
    <property type="match status" value="2"/>
</dbReference>
<feature type="domain" description="Anaphase-promoting complex subunit 4-like WD40" evidence="7">
    <location>
        <begin position="23"/>
        <end position="112"/>
    </location>
</feature>
<accession>B3RUQ2</accession>
<gene>
    <name evidence="9" type="ORF">TRIADDRAFT_55371</name>
</gene>
<dbReference type="Gene3D" id="2.130.10.10">
    <property type="entry name" value="YVTN repeat-like/Quinoprotein amine dehydrogenase"/>
    <property type="match status" value="1"/>
</dbReference>
<evidence type="ECO:0000256" key="3">
    <source>
        <dbReference type="ARBA" id="ARBA00022776"/>
    </source>
</evidence>
<keyword evidence="2" id="KW-0132">Cell division</keyword>
<sequence length="699" mass="80011">MSDSVCFKQLQDKSLPSHVSYVRWSPKMDLIAMATEEGEIWLYRLSWQKVWTIAAEGNQCKINCFAWQPDGRVLAVGRSDGHVRFYDVEKGNILINWSQWKGLAPVILMDWIDVLYQETPASSQFLIDPISTYAPELPLLLESGSASIFNDSTNQVILDKWLNTSSATLLIVGYQDGKIHILQYGLYLIFAIDICRCHDAFTNVKLFNIISCCYSNATSTFSIIFGVAPNNAGSLENHEVIVNAVYDVTMLTKHKRQLTQVARRCVSILSLLENYRKLKQSIENSHTKIYDLAVKLVLNVWPTLLLHLLELKGIFNQPQFPNAVVNFVNGCVCNVGSLILKGQELIEVINNSSRRYNAFFKWLTIEFNHHIYAFKVLARYNEDLEVIDNQLNKEERTSLMEFLQELLPENESYVQQHFVKERIGQYFLERDLEIVQLQDVAISIKPAFLFPVTSKYILVIYHLTLPIASCCVLKRSLFVLYPHSISREDRCLNASQSIVEINGEDYIYGIYQIPERATSLLVIRQKDVARDEEIDDDICWNSVEAALINLKNFGNSVLSEDARILDFATYREDQITTLLFSNDHQNSLIGQLSLTEVGLSDSHQFTTFNVEMLNSFFGEHFIDNTKTLLDKSLKCYEANLTYHYKLIKFSGGLLDVSGSRRVGCILSKSKRRICFLDMEAEDEEAYSSENVSMEDLQND</sequence>
<evidence type="ECO:0000256" key="6">
    <source>
        <dbReference type="PROSITE-ProRule" id="PRU00221"/>
    </source>
</evidence>